<keyword evidence="2" id="KW-1185">Reference proteome</keyword>
<evidence type="ECO:0000313" key="2">
    <source>
        <dbReference type="Proteomes" id="UP001501510"/>
    </source>
</evidence>
<evidence type="ECO:0000313" key="1">
    <source>
        <dbReference type="EMBL" id="GAA0746001.1"/>
    </source>
</evidence>
<accession>A0ABN1JSW3</accession>
<comment type="caution">
    <text evidence="1">The sequence shown here is derived from an EMBL/GenBank/DDBJ whole genome shotgun (WGS) entry which is preliminary data.</text>
</comment>
<dbReference type="Pfam" id="PF02583">
    <property type="entry name" value="Trns_repr_metal"/>
    <property type="match status" value="1"/>
</dbReference>
<name>A0ABN1JSW3_9CLOT</name>
<dbReference type="InterPro" id="IPR038390">
    <property type="entry name" value="Metal_Tscrpt_repr_sf"/>
</dbReference>
<reference evidence="1 2" key="1">
    <citation type="journal article" date="2019" name="Int. J. Syst. Evol. Microbiol.">
        <title>The Global Catalogue of Microorganisms (GCM) 10K type strain sequencing project: providing services to taxonomists for standard genome sequencing and annotation.</title>
        <authorList>
            <consortium name="The Broad Institute Genomics Platform"/>
            <consortium name="The Broad Institute Genome Sequencing Center for Infectious Disease"/>
            <person name="Wu L."/>
            <person name="Ma J."/>
        </authorList>
    </citation>
    <scope>NUCLEOTIDE SEQUENCE [LARGE SCALE GENOMIC DNA]</scope>
    <source>
        <strain evidence="1 2">JCM 1407</strain>
    </source>
</reference>
<dbReference type="RefSeq" id="WP_343763421.1">
    <property type="nucleotide sequence ID" value="NZ_BAAACG010000019.1"/>
</dbReference>
<proteinExistence type="predicted"/>
<dbReference type="Proteomes" id="UP001501510">
    <property type="component" value="Unassembled WGS sequence"/>
</dbReference>
<dbReference type="Gene3D" id="1.20.58.1000">
    <property type="entry name" value="Metal-sensitive repressor, helix protomer"/>
    <property type="match status" value="1"/>
</dbReference>
<dbReference type="PANTHER" id="PTHR33677:SF3">
    <property type="entry name" value="COPPER-SENSING TRANSCRIPTIONAL REPRESSOR RICR"/>
    <property type="match status" value="1"/>
</dbReference>
<sequence>MQKSKEQQKKDIQTRLRRIEGQVKGIEKMIENDSCCREVLIQVAAIRSAINKVGGLILQNYTKNCVKDEDCDPQYDKVIDELIATFNMFLK</sequence>
<gene>
    <name evidence="1" type="ORF">GCM10008906_33050</name>
</gene>
<dbReference type="CDD" id="cd10148">
    <property type="entry name" value="CsoR-like_DUF156"/>
    <property type="match status" value="1"/>
</dbReference>
<dbReference type="EMBL" id="BAAACG010000019">
    <property type="protein sequence ID" value="GAA0746001.1"/>
    <property type="molecule type" value="Genomic_DNA"/>
</dbReference>
<organism evidence="1 2">
    <name type="scientific">Clostridium oceanicum</name>
    <dbReference type="NCBI Taxonomy" id="1543"/>
    <lineage>
        <taxon>Bacteria</taxon>
        <taxon>Bacillati</taxon>
        <taxon>Bacillota</taxon>
        <taxon>Clostridia</taxon>
        <taxon>Eubacteriales</taxon>
        <taxon>Clostridiaceae</taxon>
        <taxon>Clostridium</taxon>
    </lineage>
</organism>
<dbReference type="PANTHER" id="PTHR33677">
    <property type="entry name" value="TRANSCRIPTIONAL REPRESSOR FRMR-RELATED"/>
    <property type="match status" value="1"/>
</dbReference>
<dbReference type="InterPro" id="IPR003735">
    <property type="entry name" value="Metal_Tscrpt_repr"/>
</dbReference>
<protein>
    <submittedName>
        <fullName evidence="1">Metal-sensitive transcriptional regulator</fullName>
    </submittedName>
</protein>